<feature type="compositionally biased region" description="Basic and acidic residues" evidence="11">
    <location>
        <begin position="148"/>
        <end position="161"/>
    </location>
</feature>
<dbReference type="KEGG" id="nlo:107217789"/>
<dbReference type="OrthoDB" id="1906282at2759"/>
<dbReference type="GO" id="GO:0005737">
    <property type="term" value="C:cytoplasm"/>
    <property type="evidence" value="ECO:0007669"/>
    <property type="project" value="UniProtKB-SubCell"/>
</dbReference>
<organism evidence="13">
    <name type="scientific">Neodiprion lecontei</name>
    <name type="common">Redheaded pine sawfly</name>
    <dbReference type="NCBI Taxonomy" id="441921"/>
    <lineage>
        <taxon>Eukaryota</taxon>
        <taxon>Metazoa</taxon>
        <taxon>Ecdysozoa</taxon>
        <taxon>Arthropoda</taxon>
        <taxon>Hexapoda</taxon>
        <taxon>Insecta</taxon>
        <taxon>Pterygota</taxon>
        <taxon>Neoptera</taxon>
        <taxon>Endopterygota</taxon>
        <taxon>Hymenoptera</taxon>
        <taxon>Tenthredinoidea</taxon>
        <taxon>Diprionidae</taxon>
        <taxon>Diprioninae</taxon>
        <taxon>Neodiprion</taxon>
    </lineage>
</organism>
<evidence type="ECO:0000256" key="1">
    <source>
        <dbReference type="ARBA" id="ARBA00004123"/>
    </source>
</evidence>
<keyword evidence="8" id="KW-0539">Nucleus</keyword>
<keyword evidence="6" id="KW-0747">Spliceosome</keyword>
<evidence type="ECO:0000256" key="5">
    <source>
        <dbReference type="ARBA" id="ARBA00022664"/>
    </source>
</evidence>
<name>A0A6J0B9Q3_NEOLC</name>
<keyword evidence="4" id="KW-0963">Cytoplasm</keyword>
<feature type="region of interest" description="Disordered" evidence="11">
    <location>
        <begin position="148"/>
        <end position="168"/>
    </location>
</feature>
<dbReference type="InterPro" id="IPR029338">
    <property type="entry name" value="TSSC4"/>
</dbReference>
<evidence type="ECO:0000313" key="13">
    <source>
        <dbReference type="RefSeq" id="XP_015510936.2"/>
    </source>
</evidence>
<proteinExistence type="inferred from homology"/>
<evidence type="ECO:0000256" key="4">
    <source>
        <dbReference type="ARBA" id="ARBA00022490"/>
    </source>
</evidence>
<comment type="similarity">
    <text evidence="3">Belongs to the TSSC4 family.</text>
</comment>
<sequence length="260" mass="30256">MHMSNKFMLYGGDGAFADRQKKLFDQLSIAEKECNRGRNIDNTNVPMDIQPINVDEHHPLRMGRKRKNETRQFRGKESIFKRPEGPAPCNKSRSIPDHHRNPHKWVKYSLDDVSSDDMTDCSNARTAFAFLKELKARKAKENLESKRCSDSSMDCSDKDEPAGSQGISFKKPKQITSIKYQKPDTFDQKYRTPCDATVIIEHEEKPMFRSSKFVMPEYVVGQKQKKKDKEKRAAVRVKVDRTKELKLKHLQEFDEEDDQI</sequence>
<feature type="region of interest" description="Disordered" evidence="11">
    <location>
        <begin position="80"/>
        <end position="100"/>
    </location>
</feature>
<evidence type="ECO:0000256" key="10">
    <source>
        <dbReference type="ARBA" id="ARBA00045970"/>
    </source>
</evidence>
<dbReference type="GO" id="GO:0008380">
    <property type="term" value="P:RNA splicing"/>
    <property type="evidence" value="ECO:0007669"/>
    <property type="project" value="UniProtKB-KW"/>
</dbReference>
<reference evidence="13" key="1">
    <citation type="submission" date="2025-08" db="UniProtKB">
        <authorList>
            <consortium name="RefSeq"/>
        </authorList>
    </citation>
    <scope>IDENTIFICATION</scope>
    <source>
        <tissue evidence="13">Thorax and Abdomen</tissue>
    </source>
</reference>
<dbReference type="AlphaFoldDB" id="A0A6J0B9Q3"/>
<dbReference type="GO" id="GO:0006397">
    <property type="term" value="P:mRNA processing"/>
    <property type="evidence" value="ECO:0007669"/>
    <property type="project" value="UniProtKB-KW"/>
</dbReference>
<dbReference type="PANTHER" id="PTHR13445">
    <property type="entry name" value="TUMOR SUPPRESSING SUBTRANSFERABLE CANDIDATE 4 TSSC4"/>
    <property type="match status" value="1"/>
</dbReference>
<keyword evidence="7" id="KW-0508">mRNA splicing</keyword>
<comment type="function">
    <text evidence="10">Protein associated with the U5 snRNP, during its maturation and its post-splicing recycling and which is required for spliceosomal tri-snRNP complex assembly in the nucleus. Has a molecular sequestering activity and transiently hinders SNRNP200 binding sites for constitutive splicing factors that intervene later during the assembly of the spliceosome and splicing. Together with its molecular sequestering activity, may also function as a molecular adapter and placeholder, coordinating the assembly of the U5 snRNP and its association with the U4/U6 di-snRNP.</text>
</comment>
<dbReference type="Proteomes" id="UP000829291">
    <property type="component" value="Chromosome 2"/>
</dbReference>
<evidence type="ECO:0000256" key="3">
    <source>
        <dbReference type="ARBA" id="ARBA00010362"/>
    </source>
</evidence>
<keyword evidence="5" id="KW-0507">mRNA processing</keyword>
<evidence type="ECO:0000256" key="2">
    <source>
        <dbReference type="ARBA" id="ARBA00004496"/>
    </source>
</evidence>
<evidence type="ECO:0000256" key="9">
    <source>
        <dbReference type="ARBA" id="ARBA00035304"/>
    </source>
</evidence>
<evidence type="ECO:0000256" key="11">
    <source>
        <dbReference type="SAM" id="MobiDB-lite"/>
    </source>
</evidence>
<dbReference type="GeneID" id="107217789"/>
<accession>A0A6J0B9Q3</accession>
<dbReference type="PANTHER" id="PTHR13445:SF3">
    <property type="entry name" value="U5 SMALL NUCLEAR RIBONUCLEOPROTEIN TSSC4"/>
    <property type="match status" value="1"/>
</dbReference>
<dbReference type="InParanoid" id="A0A6J0B9Q3"/>
<evidence type="ECO:0000256" key="6">
    <source>
        <dbReference type="ARBA" id="ARBA00022728"/>
    </source>
</evidence>
<evidence type="ECO:0000313" key="12">
    <source>
        <dbReference type="Proteomes" id="UP000829291"/>
    </source>
</evidence>
<dbReference type="Pfam" id="PF15264">
    <property type="entry name" value="TSSC4"/>
    <property type="match status" value="1"/>
</dbReference>
<gene>
    <name evidence="13" type="primary">LOC107217789</name>
</gene>
<comment type="subcellular location">
    <subcellularLocation>
        <location evidence="2">Cytoplasm</location>
    </subcellularLocation>
    <subcellularLocation>
        <location evidence="1">Nucleus</location>
    </subcellularLocation>
</comment>
<dbReference type="RefSeq" id="XP_015510936.2">
    <property type="nucleotide sequence ID" value="XM_015655450.2"/>
</dbReference>
<keyword evidence="12" id="KW-1185">Reference proteome</keyword>
<protein>
    <recommendedName>
        <fullName evidence="9">U5 small nuclear ribonucleoprotein TSSC4</fullName>
    </recommendedName>
</protein>
<evidence type="ECO:0000256" key="8">
    <source>
        <dbReference type="ARBA" id="ARBA00023242"/>
    </source>
</evidence>
<evidence type="ECO:0000256" key="7">
    <source>
        <dbReference type="ARBA" id="ARBA00023187"/>
    </source>
</evidence>
<dbReference type="GO" id="GO:0005681">
    <property type="term" value="C:spliceosomal complex"/>
    <property type="evidence" value="ECO:0007669"/>
    <property type="project" value="UniProtKB-KW"/>
</dbReference>